<gene>
    <name evidence="1" type="ORF">CLCHR_30830</name>
</gene>
<sequence>MSFKIVIEQNEFGEKEMKEWWNGKDLLDIIPEVCLQKELSLNEIVDKIYKDVLE</sequence>
<accession>A0A1V4IJY4</accession>
<protein>
    <submittedName>
        <fullName evidence="1">Uncharacterized protein</fullName>
    </submittedName>
</protein>
<dbReference type="EMBL" id="MZGT01000042">
    <property type="protein sequence ID" value="OPJ60150.1"/>
    <property type="molecule type" value="Genomic_DNA"/>
</dbReference>
<dbReference type="STRING" id="225345.CLCHR_30830"/>
<dbReference type="RefSeq" id="WP_182629417.1">
    <property type="nucleotide sequence ID" value="NZ_MZGT01000042.1"/>
</dbReference>
<dbReference type="Proteomes" id="UP000191056">
    <property type="component" value="Unassembled WGS sequence"/>
</dbReference>
<reference evidence="1 2" key="1">
    <citation type="submission" date="2017-03" db="EMBL/GenBank/DDBJ databases">
        <title>Genome sequence of Clostridium chromiireducens DSM 23318.</title>
        <authorList>
            <person name="Poehlein A."/>
            <person name="Daniel R."/>
        </authorList>
    </citation>
    <scope>NUCLEOTIDE SEQUENCE [LARGE SCALE GENOMIC DNA]</scope>
    <source>
        <strain evidence="1 2">DSM 23318</strain>
    </source>
</reference>
<dbReference type="AlphaFoldDB" id="A0A1V4IJY4"/>
<comment type="caution">
    <text evidence="1">The sequence shown here is derived from an EMBL/GenBank/DDBJ whole genome shotgun (WGS) entry which is preliminary data.</text>
</comment>
<organism evidence="1 2">
    <name type="scientific">Clostridium chromiireducens</name>
    <dbReference type="NCBI Taxonomy" id="225345"/>
    <lineage>
        <taxon>Bacteria</taxon>
        <taxon>Bacillati</taxon>
        <taxon>Bacillota</taxon>
        <taxon>Clostridia</taxon>
        <taxon>Eubacteriales</taxon>
        <taxon>Clostridiaceae</taxon>
        <taxon>Clostridium</taxon>
    </lineage>
</organism>
<evidence type="ECO:0000313" key="1">
    <source>
        <dbReference type="EMBL" id="OPJ60150.1"/>
    </source>
</evidence>
<keyword evidence="2" id="KW-1185">Reference proteome</keyword>
<evidence type="ECO:0000313" key="2">
    <source>
        <dbReference type="Proteomes" id="UP000191056"/>
    </source>
</evidence>
<proteinExistence type="predicted"/>
<name>A0A1V4IJY4_9CLOT</name>